<dbReference type="GO" id="GO:0016747">
    <property type="term" value="F:acyltransferase activity, transferring groups other than amino-acyl groups"/>
    <property type="evidence" value="ECO:0007669"/>
    <property type="project" value="TreeGrafter"/>
</dbReference>
<name>A0A934TYZ0_9FIRM</name>
<dbReference type="InterPro" id="IPR050583">
    <property type="entry name" value="Mycobacterial_A85_antigen"/>
</dbReference>
<dbReference type="AlphaFoldDB" id="A0A934TYZ0"/>
<gene>
    <name evidence="3" type="ORF">JKK62_00680</name>
</gene>
<dbReference type="InterPro" id="IPR000801">
    <property type="entry name" value="Esterase-like"/>
</dbReference>
<evidence type="ECO:0000313" key="4">
    <source>
        <dbReference type="Proteomes" id="UP000633365"/>
    </source>
</evidence>
<evidence type="ECO:0008006" key="5">
    <source>
        <dbReference type="Google" id="ProtNLM"/>
    </source>
</evidence>
<accession>A0A934TYZ0</accession>
<evidence type="ECO:0000256" key="2">
    <source>
        <dbReference type="SAM" id="SignalP"/>
    </source>
</evidence>
<organism evidence="3 4">
    <name type="scientific">Ruminococcus difficilis</name>
    <dbReference type="NCBI Taxonomy" id="2763069"/>
    <lineage>
        <taxon>Bacteria</taxon>
        <taxon>Bacillati</taxon>
        <taxon>Bacillota</taxon>
        <taxon>Clostridia</taxon>
        <taxon>Eubacteriales</taxon>
        <taxon>Oscillospiraceae</taxon>
        <taxon>Ruminococcus</taxon>
    </lineage>
</organism>
<reference evidence="3" key="1">
    <citation type="submission" date="2021-01" db="EMBL/GenBank/DDBJ databases">
        <title>Genome public.</title>
        <authorList>
            <person name="Liu C."/>
            <person name="Sun Q."/>
        </authorList>
    </citation>
    <scope>NUCLEOTIDE SEQUENCE</scope>
    <source>
        <strain evidence="3">M6</strain>
    </source>
</reference>
<evidence type="ECO:0000313" key="3">
    <source>
        <dbReference type="EMBL" id="MBK6087183.1"/>
    </source>
</evidence>
<dbReference type="RefSeq" id="WP_201426520.1">
    <property type="nucleotide sequence ID" value="NZ_JAEQMG010000011.1"/>
</dbReference>
<feature type="chain" id="PRO_5038823367" description="Enterochelin esterase" evidence="2">
    <location>
        <begin position="18"/>
        <end position="321"/>
    </location>
</feature>
<dbReference type="Proteomes" id="UP000633365">
    <property type="component" value="Unassembled WGS sequence"/>
</dbReference>
<dbReference type="EMBL" id="JAEQMG010000011">
    <property type="protein sequence ID" value="MBK6087183.1"/>
    <property type="molecule type" value="Genomic_DNA"/>
</dbReference>
<dbReference type="Pfam" id="PF00756">
    <property type="entry name" value="Esterase"/>
    <property type="match status" value="1"/>
</dbReference>
<dbReference type="PANTHER" id="PTHR48098:SF1">
    <property type="entry name" value="DIACYLGLYCEROL ACYLTRANSFERASE_MYCOLYLTRANSFERASE AG85A"/>
    <property type="match status" value="1"/>
</dbReference>
<feature type="region of interest" description="Disordered" evidence="1">
    <location>
        <begin position="25"/>
        <end position="49"/>
    </location>
</feature>
<evidence type="ECO:0000256" key="1">
    <source>
        <dbReference type="SAM" id="MobiDB-lite"/>
    </source>
</evidence>
<dbReference type="InterPro" id="IPR029058">
    <property type="entry name" value="AB_hydrolase_fold"/>
</dbReference>
<feature type="signal peptide" evidence="2">
    <location>
        <begin position="1"/>
        <end position="17"/>
    </location>
</feature>
<feature type="compositionally biased region" description="Low complexity" evidence="1">
    <location>
        <begin position="26"/>
        <end position="38"/>
    </location>
</feature>
<dbReference type="SUPFAM" id="SSF53474">
    <property type="entry name" value="alpha/beta-Hydrolases"/>
    <property type="match status" value="1"/>
</dbReference>
<proteinExistence type="predicted"/>
<keyword evidence="4" id="KW-1185">Reference proteome</keyword>
<dbReference type="PANTHER" id="PTHR48098">
    <property type="entry name" value="ENTEROCHELIN ESTERASE-RELATED"/>
    <property type="match status" value="1"/>
</dbReference>
<protein>
    <recommendedName>
        <fullName evidence="5">Enterochelin esterase</fullName>
    </recommendedName>
</protein>
<dbReference type="PROSITE" id="PS51257">
    <property type="entry name" value="PROKAR_LIPOPROTEIN"/>
    <property type="match status" value="1"/>
</dbReference>
<comment type="caution">
    <text evidence="3">The sequence shown here is derived from an EMBL/GenBank/DDBJ whole genome shotgun (WGS) entry which is preliminary data.</text>
</comment>
<keyword evidence="2" id="KW-0732">Signal</keyword>
<dbReference type="Gene3D" id="3.40.50.1820">
    <property type="entry name" value="alpha/beta hydrolase"/>
    <property type="match status" value="1"/>
</dbReference>
<sequence>MKKIIVALLLISTFVFSACTNAQNNDAKGTTSDSSTSKTDADDTNYDPYSVENRYDIPDSYFEKKSGVDYGTVQTDVTYYSTTAGDNKQCNILLPAGYDENQTYPVMYIFHGFGGSHSDQIDTDSYVSLLYGNMLNDGLTVPMILVNVDMYTDKQSDKENKTEEQLRYIYDKAIDDVAVDLMPYIEKNYPVRTGREYTAVAGMSEGGAKSLCTGFKWLDKFGYIAGFAPDTGVIPTEYYKGTFWNTPVFEEFPQPTAETKPYYLYMAVGSEDPWNIDCTQYYHQVLDEMGVKNQTDLADEYGHDYKFWRQCFYNYLRKIFK</sequence>